<dbReference type="Proteomes" id="UP000031419">
    <property type="component" value="Unassembled WGS sequence"/>
</dbReference>
<dbReference type="Gene3D" id="3.40.50.450">
    <property type="match status" value="1"/>
</dbReference>
<protein>
    <recommendedName>
        <fullName evidence="3">DNA recombination-mediator protein A</fullName>
    </recommendedName>
</protein>
<proteinExistence type="predicted"/>
<evidence type="ECO:0000313" key="1">
    <source>
        <dbReference type="EMBL" id="KEI45562.1"/>
    </source>
</evidence>
<dbReference type="eggNOG" id="ENOG503404K">
    <property type="taxonomic scope" value="Bacteria"/>
</dbReference>
<gene>
    <name evidence="1" type="ORF">GU90_03790</name>
</gene>
<evidence type="ECO:0008006" key="3">
    <source>
        <dbReference type="Google" id="ProtNLM"/>
    </source>
</evidence>
<keyword evidence="2" id="KW-1185">Reference proteome</keyword>
<comment type="caution">
    <text evidence="1">The sequence shown here is derived from an EMBL/GenBank/DDBJ whole genome shotgun (WGS) entry which is preliminary data.</text>
</comment>
<dbReference type="OrthoDB" id="3620498at2"/>
<name>A0A073B2R2_9PSEU</name>
<organism evidence="1 2">
    <name type="scientific">Saccharopolyspora rectivirgula</name>
    <dbReference type="NCBI Taxonomy" id="28042"/>
    <lineage>
        <taxon>Bacteria</taxon>
        <taxon>Bacillati</taxon>
        <taxon>Actinomycetota</taxon>
        <taxon>Actinomycetes</taxon>
        <taxon>Pseudonocardiales</taxon>
        <taxon>Pseudonocardiaceae</taxon>
        <taxon>Saccharopolyspora</taxon>
    </lineage>
</organism>
<reference evidence="1 2" key="1">
    <citation type="submission" date="2014-06" db="EMBL/GenBank/DDBJ databases">
        <title>Saccharopolyspora rectivirgula DSM-43113 Genome sequencing.</title>
        <authorList>
            <person name="Barrera C."/>
            <person name="Millon L."/>
            <person name="Rognon B."/>
            <person name="Zaugg C."/>
            <person name="Monod M."/>
        </authorList>
    </citation>
    <scope>NUCLEOTIDE SEQUENCE [LARGE SCALE GENOMIC DNA]</scope>
    <source>
        <strain evidence="1 2">DSM 43113</strain>
    </source>
</reference>
<dbReference type="AlphaFoldDB" id="A0A073B2R2"/>
<dbReference type="EMBL" id="JNVU01000012">
    <property type="protein sequence ID" value="KEI45562.1"/>
    <property type="molecule type" value="Genomic_DNA"/>
</dbReference>
<dbReference type="STRING" id="28042.GU90_03790"/>
<dbReference type="SUPFAM" id="SSF102405">
    <property type="entry name" value="MCP/YpsA-like"/>
    <property type="match status" value="1"/>
</dbReference>
<accession>A0A073B2R2</accession>
<evidence type="ECO:0000313" key="2">
    <source>
        <dbReference type="Proteomes" id="UP000031419"/>
    </source>
</evidence>
<sequence>MPRTVTITGTRTTGEVSDAELAELFDAYLRPFATDEVRFYIGGAAGIDTATLGWLAEHTSARLTVVVPCTVADQPTTAAEAIARWKHQGRLDEVVELRAPELGTAAYHARNRWMVDRSEFVIGFPRGTDPASGTWYTLTYAADQGKPRLVVPL</sequence>